<feature type="region of interest" description="Disordered" evidence="1">
    <location>
        <begin position="57"/>
        <end position="104"/>
    </location>
</feature>
<dbReference type="HOGENOM" id="CLU_2251812_0_0_1"/>
<protein>
    <submittedName>
        <fullName evidence="2">Uncharacterized protein</fullName>
    </submittedName>
</protein>
<dbReference type="OrthoDB" id="10358586at2759"/>
<feature type="compositionally biased region" description="Basic and acidic residues" evidence="1">
    <location>
        <begin position="89"/>
        <end position="104"/>
    </location>
</feature>
<evidence type="ECO:0000313" key="3">
    <source>
        <dbReference type="Proteomes" id="UP000028524"/>
    </source>
</evidence>
<feature type="compositionally biased region" description="Polar residues" evidence="1">
    <location>
        <begin position="1"/>
        <end position="20"/>
    </location>
</feature>
<evidence type="ECO:0000256" key="1">
    <source>
        <dbReference type="SAM" id="MobiDB-lite"/>
    </source>
</evidence>
<dbReference type="AlphaFoldDB" id="A0A084Q9X5"/>
<organism evidence="2 3">
    <name type="scientific">Stachybotrys chlorohalonatus (strain IBT 40285)</name>
    <dbReference type="NCBI Taxonomy" id="1283841"/>
    <lineage>
        <taxon>Eukaryota</taxon>
        <taxon>Fungi</taxon>
        <taxon>Dikarya</taxon>
        <taxon>Ascomycota</taxon>
        <taxon>Pezizomycotina</taxon>
        <taxon>Sordariomycetes</taxon>
        <taxon>Hypocreomycetidae</taxon>
        <taxon>Hypocreales</taxon>
        <taxon>Stachybotryaceae</taxon>
        <taxon>Stachybotrys</taxon>
    </lineage>
</organism>
<proteinExistence type="predicted"/>
<gene>
    <name evidence="2" type="ORF">S40285_10246</name>
</gene>
<dbReference type="InParanoid" id="A0A084Q9X5"/>
<feature type="region of interest" description="Disordered" evidence="1">
    <location>
        <begin position="1"/>
        <end position="27"/>
    </location>
</feature>
<keyword evidence="3" id="KW-1185">Reference proteome</keyword>
<evidence type="ECO:0000313" key="2">
    <source>
        <dbReference type="EMBL" id="KFA60760.1"/>
    </source>
</evidence>
<name>A0A084Q9X5_STAC4</name>
<reference evidence="2 3" key="1">
    <citation type="journal article" date="2014" name="BMC Genomics">
        <title>Comparative genome sequencing reveals chemotype-specific gene clusters in the toxigenic black mold Stachybotrys.</title>
        <authorList>
            <person name="Semeiks J."/>
            <person name="Borek D."/>
            <person name="Otwinowski Z."/>
            <person name="Grishin N.V."/>
        </authorList>
    </citation>
    <scope>NUCLEOTIDE SEQUENCE [LARGE SCALE GENOMIC DNA]</scope>
    <source>
        <strain evidence="2 3">IBT 40285</strain>
    </source>
</reference>
<dbReference type="Proteomes" id="UP000028524">
    <property type="component" value="Unassembled WGS sequence"/>
</dbReference>
<sequence>MTRSISPHQNNGAPSSSTAAPTYRTDDEGLRRILDELRSMGERLSVATKQQITLAQLLSPSNSPGDAATDNGGAASADAQPLVSSSRPQDSKEEAQKAIEPRKD</sequence>
<dbReference type="EMBL" id="KL660891">
    <property type="protein sequence ID" value="KFA60760.1"/>
    <property type="molecule type" value="Genomic_DNA"/>
</dbReference>
<accession>A0A084Q9X5</accession>